<reference evidence="1 2" key="1">
    <citation type="journal article" date="2012" name="Plant Cell">
        <title>Genome comparison of barley and maize smut fungi reveals targeted loss of RNA silencing components and species-specific presence of transposable elements.</title>
        <authorList>
            <person name="Laurie J.D."/>
            <person name="Ali S."/>
            <person name="Linning R."/>
            <person name="Mannhaupt G."/>
            <person name="Wong P."/>
            <person name="Gueldener U."/>
            <person name="Muensterkoetter M."/>
            <person name="Moore R."/>
            <person name="Kahmann R."/>
            <person name="Bakkeren G."/>
            <person name="Schirawski J."/>
        </authorList>
    </citation>
    <scope>NUCLEOTIDE SEQUENCE [LARGE SCALE GENOMIC DNA]</scope>
    <source>
        <strain evidence="2">Uh4875-4</strain>
    </source>
</reference>
<sequence>MCPQPIHALLRAYSSSPPPGSSVAAVVAVAAFTDPSLGKKATGTNCNPIKLQQGRGEGSAWPSLLLRVSSVLSLKQVLNVQTGWKKERFHLEPSQQPARRHPIANCARKGGKQRLKQLVTITVHQVP</sequence>
<dbReference type="Proteomes" id="UP000006174">
    <property type="component" value="Unassembled WGS sequence"/>
</dbReference>
<dbReference type="HOGENOM" id="CLU_1972111_0_0_1"/>
<name>I2FTQ5_USTHO</name>
<keyword evidence="2" id="KW-1185">Reference proteome</keyword>
<accession>I2FTQ5</accession>
<evidence type="ECO:0000313" key="2">
    <source>
        <dbReference type="Proteomes" id="UP000006174"/>
    </source>
</evidence>
<proteinExistence type="predicted"/>
<evidence type="ECO:0000313" key="1">
    <source>
        <dbReference type="EMBL" id="CCF50298.1"/>
    </source>
</evidence>
<organism evidence="1 2">
    <name type="scientific">Ustilago hordei</name>
    <name type="common">Barley covered smut fungus</name>
    <dbReference type="NCBI Taxonomy" id="120017"/>
    <lineage>
        <taxon>Eukaryota</taxon>
        <taxon>Fungi</taxon>
        <taxon>Dikarya</taxon>
        <taxon>Basidiomycota</taxon>
        <taxon>Ustilaginomycotina</taxon>
        <taxon>Ustilaginomycetes</taxon>
        <taxon>Ustilaginales</taxon>
        <taxon>Ustilaginaceae</taxon>
        <taxon>Ustilago</taxon>
    </lineage>
</organism>
<dbReference type="AlphaFoldDB" id="I2FTQ5"/>
<dbReference type="EMBL" id="CAGI01000153">
    <property type="protein sequence ID" value="CCF50298.1"/>
    <property type="molecule type" value="Genomic_DNA"/>
</dbReference>
<comment type="caution">
    <text evidence="1">The sequence shown here is derived from an EMBL/GenBank/DDBJ whole genome shotgun (WGS) entry which is preliminary data.</text>
</comment>
<gene>
    <name evidence="1" type="ORF">UHOR_14358</name>
</gene>
<protein>
    <submittedName>
        <fullName evidence="1">Uncharacterized protein</fullName>
    </submittedName>
</protein>